<dbReference type="Pfam" id="PF13673">
    <property type="entry name" value="Acetyltransf_10"/>
    <property type="match status" value="1"/>
</dbReference>
<dbReference type="InterPro" id="IPR016181">
    <property type="entry name" value="Acyl_CoA_acyltransferase"/>
</dbReference>
<dbReference type="InterPro" id="IPR000182">
    <property type="entry name" value="GNAT_dom"/>
</dbReference>
<dbReference type="PROSITE" id="PS51186">
    <property type="entry name" value="GNAT"/>
    <property type="match status" value="1"/>
</dbReference>
<reference evidence="2 3" key="1">
    <citation type="journal article" date="2012" name="Science">
        <title>The Paleozoic origin of enzymatic lignin decomposition reconstructed from 31 fungal genomes.</title>
        <authorList>
            <person name="Floudas D."/>
            <person name="Binder M."/>
            <person name="Riley R."/>
            <person name="Barry K."/>
            <person name="Blanchette R.A."/>
            <person name="Henrissat B."/>
            <person name="Martinez A.T."/>
            <person name="Otillar R."/>
            <person name="Spatafora J.W."/>
            <person name="Yadav J.S."/>
            <person name="Aerts A."/>
            <person name="Benoit I."/>
            <person name="Boyd A."/>
            <person name="Carlson A."/>
            <person name="Copeland A."/>
            <person name="Coutinho P.M."/>
            <person name="de Vries R.P."/>
            <person name="Ferreira P."/>
            <person name="Findley K."/>
            <person name="Foster B."/>
            <person name="Gaskell J."/>
            <person name="Glotzer D."/>
            <person name="Gorecki P."/>
            <person name="Heitman J."/>
            <person name="Hesse C."/>
            <person name="Hori C."/>
            <person name="Igarashi K."/>
            <person name="Jurgens J.A."/>
            <person name="Kallen N."/>
            <person name="Kersten P."/>
            <person name="Kohler A."/>
            <person name="Kuees U."/>
            <person name="Kumar T.K.A."/>
            <person name="Kuo A."/>
            <person name="LaButti K."/>
            <person name="Larrondo L.F."/>
            <person name="Lindquist E."/>
            <person name="Ling A."/>
            <person name="Lombard V."/>
            <person name="Lucas S."/>
            <person name="Lundell T."/>
            <person name="Martin R."/>
            <person name="McLaughlin D.J."/>
            <person name="Morgenstern I."/>
            <person name="Morin E."/>
            <person name="Murat C."/>
            <person name="Nagy L.G."/>
            <person name="Nolan M."/>
            <person name="Ohm R.A."/>
            <person name="Patyshakuliyeva A."/>
            <person name="Rokas A."/>
            <person name="Ruiz-Duenas F.J."/>
            <person name="Sabat G."/>
            <person name="Salamov A."/>
            <person name="Samejima M."/>
            <person name="Schmutz J."/>
            <person name="Slot J.C."/>
            <person name="St John F."/>
            <person name="Stenlid J."/>
            <person name="Sun H."/>
            <person name="Sun S."/>
            <person name="Syed K."/>
            <person name="Tsang A."/>
            <person name="Wiebenga A."/>
            <person name="Young D."/>
            <person name="Pisabarro A."/>
            <person name="Eastwood D.C."/>
            <person name="Martin F."/>
            <person name="Cullen D."/>
            <person name="Grigoriev I.V."/>
            <person name="Hibbett D.S."/>
        </authorList>
    </citation>
    <scope>NUCLEOTIDE SEQUENCE [LARGE SCALE GENOMIC DNA]</scope>
    <source>
        <strain evidence="2 3">ATCC 11539</strain>
    </source>
</reference>
<evidence type="ECO:0000313" key="3">
    <source>
        <dbReference type="Proteomes" id="UP000030669"/>
    </source>
</evidence>
<gene>
    <name evidence="2" type="ORF">GLOTRDRAFT_70331</name>
</gene>
<evidence type="ECO:0000313" key="2">
    <source>
        <dbReference type="EMBL" id="EPQ59153.1"/>
    </source>
</evidence>
<keyword evidence="3" id="KW-1185">Reference proteome</keyword>
<dbReference type="UniPathway" id="UPA00113">
    <property type="reaction ID" value="UER00529"/>
</dbReference>
<evidence type="ECO:0000259" key="1">
    <source>
        <dbReference type="PROSITE" id="PS51186"/>
    </source>
</evidence>
<dbReference type="AlphaFoldDB" id="S7QIL9"/>
<organism evidence="2 3">
    <name type="scientific">Gloeophyllum trabeum (strain ATCC 11539 / FP-39264 / Madison 617)</name>
    <name type="common">Brown rot fungus</name>
    <dbReference type="NCBI Taxonomy" id="670483"/>
    <lineage>
        <taxon>Eukaryota</taxon>
        <taxon>Fungi</taxon>
        <taxon>Dikarya</taxon>
        <taxon>Basidiomycota</taxon>
        <taxon>Agaricomycotina</taxon>
        <taxon>Agaricomycetes</taxon>
        <taxon>Gloeophyllales</taxon>
        <taxon>Gloeophyllaceae</taxon>
        <taxon>Gloeophyllum</taxon>
    </lineage>
</organism>
<proteinExistence type="predicted"/>
<keyword evidence="2" id="KW-0012">Acyltransferase</keyword>
<dbReference type="OMA" id="HYLTIHA"/>
<dbReference type="EMBL" id="KB469297">
    <property type="protein sequence ID" value="EPQ59153.1"/>
    <property type="molecule type" value="Genomic_DNA"/>
</dbReference>
<dbReference type="KEGG" id="gtr:GLOTRDRAFT_70331"/>
<dbReference type="GO" id="GO:0016747">
    <property type="term" value="F:acyltransferase activity, transferring groups other than amino-acyl groups"/>
    <property type="evidence" value="ECO:0007669"/>
    <property type="project" value="InterPro"/>
</dbReference>
<dbReference type="RefSeq" id="XP_007862217.1">
    <property type="nucleotide sequence ID" value="XM_007864026.1"/>
</dbReference>
<dbReference type="GO" id="GO:0006048">
    <property type="term" value="P:UDP-N-acetylglucosamine biosynthetic process"/>
    <property type="evidence" value="ECO:0007669"/>
    <property type="project" value="UniProtKB-UniPathway"/>
</dbReference>
<dbReference type="Proteomes" id="UP000030669">
    <property type="component" value="Unassembled WGS sequence"/>
</dbReference>
<protein>
    <submittedName>
        <fullName evidence="2">Acyl-CoA N-acyltransferase</fullName>
    </submittedName>
</protein>
<sequence length="164" mass="18386">MDAPKHELITVPGVGEAGRDELRQQCYDVRIAVFIDEQGFPLDVEIDEADETATHFLLRLVPALTPVGTIRAYRSKDGSYYKLSRLAVLKDYRKYGWGRELVLALHNWVVQDATSQGLSGPVPVVCHSQIPVKRFYAKLGYVEEGAEFDEDGAPHQKMVARLSI</sequence>
<keyword evidence="2" id="KW-0808">Transferase</keyword>
<dbReference type="GeneID" id="19308073"/>
<dbReference type="OrthoDB" id="329272at2759"/>
<dbReference type="Gene3D" id="3.40.630.30">
    <property type="match status" value="1"/>
</dbReference>
<feature type="domain" description="N-acetyltransferase" evidence="1">
    <location>
        <begin position="9"/>
        <end position="164"/>
    </location>
</feature>
<dbReference type="SUPFAM" id="SSF55729">
    <property type="entry name" value="Acyl-CoA N-acyltransferases (Nat)"/>
    <property type="match status" value="1"/>
</dbReference>
<dbReference type="HOGENOM" id="CLU_056607_6_0_1"/>
<dbReference type="eggNOG" id="ENOG502S8FT">
    <property type="taxonomic scope" value="Eukaryota"/>
</dbReference>
<accession>S7QIL9</accession>
<name>S7QIL9_GLOTA</name>